<sequence>MAMAAVTPISFFILSPNFNPSHEAASFRSKAFLQRSDLLASSHSFFRIHPSLEFRTRLLFRIERRRKFACVNCSAENKPSTSSDISSTAKIRSEVLSPFRSVRMFFYLAFIASGALGGLITITRLISSLANPSKTLLLPEILKDLSIDLGAVFLFYFLYARENEAKNVQLAKLFREESLSQLKLRIDQKKIVPINDLRGIARLVILAGPATYINESFKLSEAFTEGLLERGVLVVPFATDKSKLEFESVDCKEQFPIDEKRKKLWQLRPVNVAEWSNWIDEQKKLATVSLDSPVYLSLRMDGRVRGSGVGYPPWNAFVAQLPPVKGLWSGLLDGMDGRVLSTNKSLIPTASAEKTTTFTIINNCRRTIWPGILSGAGIPLLSTTGFELQSGQWRSIEAPSGWSGRLWARTSCVFDDSKPGFCLTGDCGTGEVECNGKGPAPPVTLAEFTLGDEKDFYDVSLVDGYNLPMVIEGEKGNCAVAGCAVDVNEKCPPELRLGEAAAVACRSACAAFGGDEYCCSGEFASPAKCKPTAYSEVFKTACPDSYSYAFDDASGVLRVMYEFVDVKSNFQINN</sequence>
<dbReference type="InterPro" id="IPR001938">
    <property type="entry name" value="Thaumatin"/>
</dbReference>
<evidence type="ECO:0000313" key="5">
    <source>
        <dbReference type="Proteomes" id="UP000775213"/>
    </source>
</evidence>
<evidence type="ECO:0000313" key="4">
    <source>
        <dbReference type="EMBL" id="KAH0456500.1"/>
    </source>
</evidence>
<keyword evidence="3" id="KW-1133">Transmembrane helix</keyword>
<comment type="similarity">
    <text evidence="1">Belongs to the thaumatin family.</text>
</comment>
<keyword evidence="2" id="KW-1015">Disulfide bond</keyword>
<feature type="transmembrane region" description="Helical" evidence="3">
    <location>
        <begin position="104"/>
        <end position="129"/>
    </location>
</feature>
<evidence type="ECO:0000256" key="2">
    <source>
        <dbReference type="ARBA" id="ARBA00023157"/>
    </source>
</evidence>
<keyword evidence="3" id="KW-0812">Transmembrane</keyword>
<dbReference type="FunFam" id="2.60.110.10:FF:000002">
    <property type="entry name" value="Thaumatin-like protein 1a"/>
    <property type="match status" value="1"/>
</dbReference>
<dbReference type="InterPro" id="IPR021883">
    <property type="entry name" value="LPA1-like"/>
</dbReference>
<dbReference type="AlphaFoldDB" id="A0AAV7GL91"/>
<proteinExistence type="inferred from homology"/>
<dbReference type="PANTHER" id="PTHR35498:SF1">
    <property type="entry name" value="LOW PSII ACCUMULATION-LIKE PROTEIN"/>
    <property type="match status" value="1"/>
</dbReference>
<dbReference type="EMBL" id="JAGFBR010000013">
    <property type="protein sequence ID" value="KAH0456500.1"/>
    <property type="molecule type" value="Genomic_DNA"/>
</dbReference>
<dbReference type="CDD" id="cd09218">
    <property type="entry name" value="TLP-PA"/>
    <property type="match status" value="1"/>
</dbReference>
<dbReference type="PROSITE" id="PS51367">
    <property type="entry name" value="THAUMATIN_2"/>
    <property type="match status" value="1"/>
</dbReference>
<dbReference type="SMART" id="SM00205">
    <property type="entry name" value="THN"/>
    <property type="match status" value="1"/>
</dbReference>
<dbReference type="Proteomes" id="UP000775213">
    <property type="component" value="Unassembled WGS sequence"/>
</dbReference>
<dbReference type="SUPFAM" id="SSF49870">
    <property type="entry name" value="Osmotin, thaumatin-like protein"/>
    <property type="match status" value="1"/>
</dbReference>
<dbReference type="PRINTS" id="PR00347">
    <property type="entry name" value="THAUMATIN"/>
</dbReference>
<dbReference type="Gene3D" id="2.60.110.10">
    <property type="entry name" value="Thaumatin"/>
    <property type="match status" value="1"/>
</dbReference>
<dbReference type="Pfam" id="PF00314">
    <property type="entry name" value="Thaumatin"/>
    <property type="match status" value="1"/>
</dbReference>
<keyword evidence="3" id="KW-0472">Membrane</keyword>
<reference evidence="4 5" key="1">
    <citation type="journal article" date="2021" name="Hortic Res">
        <title>Chromosome-scale assembly of the Dendrobium chrysotoxum genome enhances the understanding of orchid evolution.</title>
        <authorList>
            <person name="Zhang Y."/>
            <person name="Zhang G.Q."/>
            <person name="Zhang D."/>
            <person name="Liu X.D."/>
            <person name="Xu X.Y."/>
            <person name="Sun W.H."/>
            <person name="Yu X."/>
            <person name="Zhu X."/>
            <person name="Wang Z.W."/>
            <person name="Zhao X."/>
            <person name="Zhong W.Y."/>
            <person name="Chen H."/>
            <person name="Yin W.L."/>
            <person name="Huang T."/>
            <person name="Niu S.C."/>
            <person name="Liu Z.J."/>
        </authorList>
    </citation>
    <scope>NUCLEOTIDE SEQUENCE [LARGE SCALE GENOMIC DNA]</scope>
    <source>
        <strain evidence="4">Lindl</strain>
    </source>
</reference>
<evidence type="ECO:0000256" key="1">
    <source>
        <dbReference type="ARBA" id="ARBA00010607"/>
    </source>
</evidence>
<organism evidence="4 5">
    <name type="scientific">Dendrobium chrysotoxum</name>
    <name type="common">Orchid</name>
    <dbReference type="NCBI Taxonomy" id="161865"/>
    <lineage>
        <taxon>Eukaryota</taxon>
        <taxon>Viridiplantae</taxon>
        <taxon>Streptophyta</taxon>
        <taxon>Embryophyta</taxon>
        <taxon>Tracheophyta</taxon>
        <taxon>Spermatophyta</taxon>
        <taxon>Magnoliopsida</taxon>
        <taxon>Liliopsida</taxon>
        <taxon>Asparagales</taxon>
        <taxon>Orchidaceae</taxon>
        <taxon>Epidendroideae</taxon>
        <taxon>Malaxideae</taxon>
        <taxon>Dendrobiinae</taxon>
        <taxon>Dendrobium</taxon>
    </lineage>
</organism>
<evidence type="ECO:0000256" key="3">
    <source>
        <dbReference type="SAM" id="Phobius"/>
    </source>
</evidence>
<comment type="caution">
    <text evidence="4">The sequence shown here is derived from an EMBL/GenBank/DDBJ whole genome shotgun (WGS) entry which is preliminary data.</text>
</comment>
<name>A0AAV7GL91_DENCH</name>
<keyword evidence="5" id="KW-1185">Reference proteome</keyword>
<dbReference type="InterPro" id="IPR037176">
    <property type="entry name" value="Osmotin/thaumatin-like_sf"/>
</dbReference>
<accession>A0AAV7GL91</accession>
<protein>
    <submittedName>
        <fullName evidence="4">Uncharacterized protein</fullName>
    </submittedName>
</protein>
<dbReference type="Pfam" id="PF11998">
    <property type="entry name" value="DUF3493"/>
    <property type="match status" value="1"/>
</dbReference>
<gene>
    <name evidence="4" type="ORF">IEQ34_014407</name>
</gene>
<dbReference type="PANTHER" id="PTHR35498">
    <property type="entry name" value="PROTEIN LOW PSII ACCUMULATION 1, CHLOROPLASTIC"/>
    <property type="match status" value="1"/>
</dbReference>